<name>L1N8R2_9BACT</name>
<evidence type="ECO:0000313" key="1">
    <source>
        <dbReference type="EMBL" id="EKX99873.1"/>
    </source>
</evidence>
<evidence type="ECO:0000313" key="2">
    <source>
        <dbReference type="Proteomes" id="UP000010433"/>
    </source>
</evidence>
<protein>
    <submittedName>
        <fullName evidence="1">Uncharacterized protein</fullName>
    </submittedName>
</protein>
<dbReference type="Proteomes" id="UP000010433">
    <property type="component" value="Unassembled WGS sequence"/>
</dbReference>
<organism evidence="1 2">
    <name type="scientific">Hoylesella saccharolytica F0055</name>
    <dbReference type="NCBI Taxonomy" id="1127699"/>
    <lineage>
        <taxon>Bacteria</taxon>
        <taxon>Pseudomonadati</taxon>
        <taxon>Bacteroidota</taxon>
        <taxon>Bacteroidia</taxon>
        <taxon>Bacteroidales</taxon>
        <taxon>Prevotellaceae</taxon>
        <taxon>Hoylesella</taxon>
    </lineage>
</organism>
<proteinExistence type="predicted"/>
<dbReference type="AlphaFoldDB" id="L1N8R2"/>
<comment type="caution">
    <text evidence="1">The sequence shown here is derived from an EMBL/GenBank/DDBJ whole genome shotgun (WGS) entry which is preliminary data.</text>
</comment>
<dbReference type="EMBL" id="AMEP01000095">
    <property type="protein sequence ID" value="EKX99873.1"/>
    <property type="molecule type" value="Genomic_DNA"/>
</dbReference>
<keyword evidence="2" id="KW-1185">Reference proteome</keyword>
<gene>
    <name evidence="1" type="ORF">HMPREF9151_01515</name>
</gene>
<dbReference type="HOGENOM" id="CLU_3171764_0_0_10"/>
<accession>L1N8R2</accession>
<reference evidence="1 2" key="1">
    <citation type="submission" date="2012-05" db="EMBL/GenBank/DDBJ databases">
        <authorList>
            <person name="Weinstock G."/>
            <person name="Sodergren E."/>
            <person name="Lobos E.A."/>
            <person name="Fulton L."/>
            <person name="Fulton R."/>
            <person name="Courtney L."/>
            <person name="Fronick C."/>
            <person name="O'Laughlin M."/>
            <person name="Godfrey J."/>
            <person name="Wilson R.M."/>
            <person name="Miner T."/>
            <person name="Farmer C."/>
            <person name="Delehaunty K."/>
            <person name="Cordes M."/>
            <person name="Minx P."/>
            <person name="Tomlinson C."/>
            <person name="Chen J."/>
            <person name="Wollam A."/>
            <person name="Pepin K.H."/>
            <person name="Bhonagiri V."/>
            <person name="Zhang X."/>
            <person name="Suruliraj S."/>
            <person name="Warren W."/>
            <person name="Mitreva M."/>
            <person name="Mardis E.R."/>
            <person name="Wilson R.K."/>
        </authorList>
    </citation>
    <scope>NUCLEOTIDE SEQUENCE [LARGE SCALE GENOMIC DNA]</scope>
    <source>
        <strain evidence="1 2">F0055</strain>
    </source>
</reference>
<dbReference type="PATRIC" id="fig|1127699.3.peg.1396"/>
<sequence length="47" mass="5281">MPALNVEHVQVFAQAKQSVFLKTNQPLICIKGSLRAAFYHYSTYPIG</sequence>